<organism evidence="7 8">
    <name type="scientific">Acer yangbiense</name>
    <dbReference type="NCBI Taxonomy" id="1000413"/>
    <lineage>
        <taxon>Eukaryota</taxon>
        <taxon>Viridiplantae</taxon>
        <taxon>Streptophyta</taxon>
        <taxon>Embryophyta</taxon>
        <taxon>Tracheophyta</taxon>
        <taxon>Spermatophyta</taxon>
        <taxon>Magnoliopsida</taxon>
        <taxon>eudicotyledons</taxon>
        <taxon>Gunneridae</taxon>
        <taxon>Pentapetalae</taxon>
        <taxon>rosids</taxon>
        <taxon>malvids</taxon>
        <taxon>Sapindales</taxon>
        <taxon>Sapindaceae</taxon>
        <taxon>Hippocastanoideae</taxon>
        <taxon>Acereae</taxon>
        <taxon>Acer</taxon>
    </lineage>
</organism>
<evidence type="ECO:0000259" key="6">
    <source>
        <dbReference type="PROSITE" id="PS50948"/>
    </source>
</evidence>
<protein>
    <recommendedName>
        <fullName evidence="9">Bulb-type lectin domain-containing protein</fullName>
    </recommendedName>
</protein>
<comment type="caution">
    <text evidence="7">The sequence shown here is derived from an EMBL/GenBank/DDBJ whole genome shotgun (WGS) entry which is preliminary data.</text>
</comment>
<keyword evidence="1" id="KW-0732">Signal</keyword>
<name>A0A5C7GRL0_9ROSI</name>
<dbReference type="InterPro" id="IPR036426">
    <property type="entry name" value="Bulb-type_lectin_dom_sf"/>
</dbReference>
<evidence type="ECO:0000313" key="8">
    <source>
        <dbReference type="Proteomes" id="UP000323000"/>
    </source>
</evidence>
<evidence type="ECO:0000256" key="4">
    <source>
        <dbReference type="SAM" id="Phobius"/>
    </source>
</evidence>
<dbReference type="SMART" id="SM00108">
    <property type="entry name" value="B_lectin"/>
    <property type="match status" value="1"/>
</dbReference>
<reference evidence="8" key="1">
    <citation type="journal article" date="2019" name="Gigascience">
        <title>De novo genome assembly of the endangered Acer yangbiense, a plant species with extremely small populations endemic to Yunnan Province, China.</title>
        <authorList>
            <person name="Yang J."/>
            <person name="Wariss H.M."/>
            <person name="Tao L."/>
            <person name="Zhang R."/>
            <person name="Yun Q."/>
            <person name="Hollingsworth P."/>
            <person name="Dao Z."/>
            <person name="Luo G."/>
            <person name="Guo H."/>
            <person name="Ma Y."/>
            <person name="Sun W."/>
        </authorList>
    </citation>
    <scope>NUCLEOTIDE SEQUENCE [LARGE SCALE GENOMIC DNA]</scope>
    <source>
        <strain evidence="8">cv. Malutang</strain>
    </source>
</reference>
<keyword evidence="8" id="KW-1185">Reference proteome</keyword>
<evidence type="ECO:0000259" key="5">
    <source>
        <dbReference type="PROSITE" id="PS50927"/>
    </source>
</evidence>
<evidence type="ECO:0000256" key="2">
    <source>
        <dbReference type="ARBA" id="ARBA00023157"/>
    </source>
</evidence>
<dbReference type="CDD" id="cd01098">
    <property type="entry name" value="PAN_AP_plant"/>
    <property type="match status" value="1"/>
</dbReference>
<feature type="domain" description="Apple" evidence="6">
    <location>
        <begin position="338"/>
        <end position="421"/>
    </location>
</feature>
<dbReference type="InterPro" id="IPR001480">
    <property type="entry name" value="Bulb-type_lectin_dom"/>
</dbReference>
<evidence type="ECO:0008006" key="9">
    <source>
        <dbReference type="Google" id="ProtNLM"/>
    </source>
</evidence>
<dbReference type="PANTHER" id="PTHR32444">
    <property type="entry name" value="BULB-TYPE LECTIN DOMAIN-CONTAINING PROTEIN"/>
    <property type="match status" value="1"/>
</dbReference>
<dbReference type="SUPFAM" id="SSF51110">
    <property type="entry name" value="alpha-D-mannose-specific plant lectins"/>
    <property type="match status" value="1"/>
</dbReference>
<dbReference type="InterPro" id="IPR003609">
    <property type="entry name" value="Pan_app"/>
</dbReference>
<dbReference type="Pfam" id="PF08276">
    <property type="entry name" value="PAN_2"/>
    <property type="match status" value="1"/>
</dbReference>
<gene>
    <name evidence="7" type="ORF">EZV62_026547</name>
</gene>
<dbReference type="EMBL" id="VAHF01000013">
    <property type="protein sequence ID" value="TXG47253.1"/>
    <property type="molecule type" value="Genomic_DNA"/>
</dbReference>
<dbReference type="FunFam" id="2.90.10.10:FF:000001">
    <property type="entry name" value="G-type lectin S-receptor-like serine/threonine-protein kinase"/>
    <property type="match status" value="1"/>
</dbReference>
<feature type="domain" description="Bulb-type lectin" evidence="5">
    <location>
        <begin position="27"/>
        <end position="147"/>
    </location>
</feature>
<dbReference type="Pfam" id="PF00954">
    <property type="entry name" value="S_locus_glycop"/>
    <property type="match status" value="1"/>
</dbReference>
<keyword evidence="3" id="KW-0325">Glycoprotein</keyword>
<dbReference type="GO" id="GO:0048544">
    <property type="term" value="P:recognition of pollen"/>
    <property type="evidence" value="ECO:0007669"/>
    <property type="project" value="InterPro"/>
</dbReference>
<keyword evidence="2" id="KW-1015">Disulfide bond</keyword>
<dbReference type="Proteomes" id="UP000323000">
    <property type="component" value="Chromosome 13"/>
</dbReference>
<dbReference type="Gene3D" id="2.90.10.10">
    <property type="entry name" value="Bulb-type lectin domain"/>
    <property type="match status" value="1"/>
</dbReference>
<evidence type="ECO:0000256" key="1">
    <source>
        <dbReference type="ARBA" id="ARBA00022729"/>
    </source>
</evidence>
<feature type="transmembrane region" description="Helical" evidence="4">
    <location>
        <begin position="432"/>
        <end position="457"/>
    </location>
</feature>
<dbReference type="CDD" id="cd00028">
    <property type="entry name" value="B_lectin"/>
    <property type="match status" value="1"/>
</dbReference>
<dbReference type="AlphaFoldDB" id="A0A5C7GRL0"/>
<proteinExistence type="predicted"/>
<dbReference type="PROSITE" id="PS50948">
    <property type="entry name" value="PAN"/>
    <property type="match status" value="1"/>
</dbReference>
<dbReference type="SMART" id="SM00473">
    <property type="entry name" value="PAN_AP"/>
    <property type="match status" value="1"/>
</dbReference>
<dbReference type="Pfam" id="PF01453">
    <property type="entry name" value="B_lectin"/>
    <property type="match status" value="1"/>
</dbReference>
<sequence length="520" mass="58657">MELRSRRISFVVVILLSGFYTYLGTATDTITASRPIRDPETIISNGSDFILGFFNPGNSSNHYLGIWYNKKSEPVVWVANRNKPLIDASGLVTISEDGNLVVLNKQNEVLWSSNVSNSVNNVSAQLLDTGNLVLRDITTGISTWESFQEPTDTFLEGMKLSSHIRTGPIVQLRSWKSPSDPSPGSFSSSVDPSNIPEFFIWNDNRPHWRSGPWNGQVFTGIPYMYSNYLDGFKLLANDEAGLVNFTYLYLNRTTFFVLNSQGIIEERDWFDKENNWEVTFRSQENECDVYGWCGEFGSCNPEKKSICSCLRGFEPKTVQEWNRGNWTSGCVRKSPLQCERKNQTGEVKKEDGFLKLGTMKLPYFAERSSVSVVNCREYCLNNCSCIAYAYDDGIGCMTWTGSLIDLQKFSFGGADLYIRLAHSELEKKDNKVVVIVPVVAGTFTCAICIFFICKWMAKHKALQDKSKKDGMPEKSPPNRIRKDVLLTMSLLLLSLKVASKELLESQTCWVGGLIKGKFQL</sequence>
<dbReference type="PANTHER" id="PTHR32444:SF198">
    <property type="entry name" value="BULB-TYPE LECTIN DOMAIN-CONTAINING PROTEIN"/>
    <property type="match status" value="1"/>
</dbReference>
<accession>A0A5C7GRL0</accession>
<keyword evidence="4" id="KW-0472">Membrane</keyword>
<evidence type="ECO:0000256" key="3">
    <source>
        <dbReference type="ARBA" id="ARBA00023180"/>
    </source>
</evidence>
<dbReference type="PROSITE" id="PS50927">
    <property type="entry name" value="BULB_LECTIN"/>
    <property type="match status" value="1"/>
</dbReference>
<dbReference type="OrthoDB" id="1934880at2759"/>
<keyword evidence="4" id="KW-0812">Transmembrane</keyword>
<keyword evidence="4" id="KW-1133">Transmembrane helix</keyword>
<evidence type="ECO:0000313" key="7">
    <source>
        <dbReference type="EMBL" id="TXG47253.1"/>
    </source>
</evidence>
<dbReference type="InterPro" id="IPR000858">
    <property type="entry name" value="S_locus_glycoprot_dom"/>
</dbReference>